<name>A0ABT7UBN1_9FIRM</name>
<sequence length="1964" mass="217728">MKRRLKSRGLAAVLAFALFVSLLPNGVFTTIFAAPVGNYTIILTDDQQQTLTQLDDVEVTLIKADDPEQTQSVRTTAGTAVFADFVETDASYVVKIGDVVGYGHSDETVTLSGETAPIEMERIQTVQVSGTIFDDGGQPYEGATVQVQGYSNAVEAVSGENGEYTFETNPGKSIQVTVLPKEDDKQYAPIDAGNKNYSSDQSGEDYHLALRRLKITADYDHQMGSVRMDATEVTYGADTKVFIESKEGYCIHMLTVNSTEVADAADAESYELELTDIREDQKIQVVFYKATYTVEFNVAENGDVTYGSGQQVPGGSVEEVTVDGGSSLRFTARANQQKGYHVESIVVGDDVVLADGTNADAEVAYEIAPADIHSTVKVTVVFALNEYDVQVEPLEHGTVRLRDESGAETDTGVIRIKHGSPVYLVIVPENGYDLSTIRVNDAAVDAQKISETAEGYRTEITNITSDQMIVADLAEREAMPENSYAMELPDTAVELEDVIYVPEDALIKFSALAPYKRIRINSGSSSELVGSEVDVRMNAQTDHIDSVAVSTQDVGNWSQEADLNIRLDAQGPQLSSVENDGVWFNKQQTPTYSFTVADEYSGVKEVRFSDQEDLASAQVLQPQVNGEYQLELDEVTAFSGHYYVWAIDRCGNVSKKTIQVNIDVTDPQIDRYEFSTKEDVLEEGEINFADKIFYNDTIYVTVQASDLDIASGIDTITLYCDDEVLETKQAVNDSAVFALKDDVFRQGKKISASAQDVAGNQSEPIGPSATDERYSDIIQINDEKPDISIVPPAAAYVDADGNPWYSDHLNFQVTASDENNCIDHITITLNGRPLDADSDQKMLGQLSGNHQVETFRINTDLAEVKNGANTLEVTVKNNTQSEETMTYTVYIDRTRPSVDHFVIRPLNDDIFSKAINFLSFGTFFNEQVEVVVTASDEGEENAGIKAIQLFVSGEAYGDPKEVDENNQASFVLSEEILEENEIYTKDITAIAIDRVDHGTADPVSPTTVNADIKNGKLMLETVMPDVEIHSDEAVDDGNEATADGNDWYADDIAFDVIVTDVDSGLQRVRVLINDEELVNEVVNKEGEEDVETHEQAYAVSTEGVAINEDGSYKLQVEATDNAGNVYLTDAKTVYKDVSGPEIVKFTFSPTDHIEGALDQLDVKQTEYGFYFGTDTLVSIQAEDAGPSAGIRSITYYMVDYTDDADGVKTQEYTQIVDEENTIQFTIPANFKGQIYAKATDNVGNTQTDFVTPDGVIIEFDDKHQEETHIELEKEASEFTTNDGNELYSADVPVEVTIRDTYSGIRSVEWEITAPYDTQHNQQGSVEIDNAGSLDDDSWEVLSKDQNLVTEIQKTLLVQNDSNHIVLHVTMTDRAGNRSSETMEFSIDKSDPQIEISYGEETHDPENTSYFSTARTAVITIKERNFRASDVDYHIASTDQKLPSIDLTDEDVWTTTVHPDDPNQNVHTAKIHFTADGDYTFDLSYHDNAQRVGNTISQQFTIDRTKPVFGIAYDNLSASNGNYYNAPRTATLTIKEHNFDASRVNVVASANDDGTTVRFPAISTWKQSGKDTYTASIRYTADAHYRFDIEFRDKAGNRINDYTVDDFYIDQTAPDLEISGVGDLSANNDVVKPVITYSDTNFDRDQVQIELRGANNGIVHYAGAYSDITNGQTYAYDDFERMQEVDDIYTLSVSLRDMAGNETEMSIQFSVNRFGSVYDLSQLNDIVNRYLQNEQDLVFREINTDELSLGDLSIVMVKNGTPVTLREGTDYTIASSGGNGEWHVYTYTIDRSLFAEDGQYSIRIRSTDAAGNVNENVDESKKAEITFGIDKTDPIITSVDLESHSQYAEAGRNFTFDIKDNLVLETVRIYLNGEEIEYEKKGDSYTFFVPESNYLQNVRIVAVDAAGNEMEWNVENFIVSTNFFVRWYNNTPLFIGTITAAAALIGVFVFLIIKKRKKNDETESE</sequence>
<keyword evidence="4" id="KW-1185">Reference proteome</keyword>
<dbReference type="Gene3D" id="2.60.40.10">
    <property type="entry name" value="Immunoglobulins"/>
    <property type="match status" value="2"/>
</dbReference>
<dbReference type="Proteomes" id="UP001529340">
    <property type="component" value="Unassembled WGS sequence"/>
</dbReference>
<reference evidence="3 4" key="3">
    <citation type="submission" date="2023-06" db="EMBL/GenBank/DDBJ databases">
        <authorList>
            <person name="Zeman M."/>
            <person name="Kubasova T."/>
            <person name="Jahodarova E."/>
            <person name="Nykrynova M."/>
            <person name="Rychlik I."/>
        </authorList>
    </citation>
    <scope>NUCLEOTIDE SEQUENCE [LARGE SCALE GENOMIC DNA]</scope>
    <source>
        <strain evidence="3 4">ET39</strain>
    </source>
</reference>
<evidence type="ECO:0000256" key="1">
    <source>
        <dbReference type="SAM" id="Phobius"/>
    </source>
</evidence>
<evidence type="ECO:0000313" key="4">
    <source>
        <dbReference type="Proteomes" id="UP001529340"/>
    </source>
</evidence>
<reference evidence="3 4" key="1">
    <citation type="submission" date="2023-06" db="EMBL/GenBank/DDBJ databases">
        <title>Identification and characterization of horizontal gene transfer across gut microbiota members of farm animals based on homology search.</title>
        <authorList>
            <person name="Schwarzerova J."/>
            <person name="Nykrynova M."/>
            <person name="Jureckova K."/>
            <person name="Cejkova D."/>
            <person name="Rychlik I."/>
        </authorList>
    </citation>
    <scope>NUCLEOTIDE SEQUENCE [LARGE SCALE GENOMIC DNA]</scope>
    <source>
        <strain evidence="3 4">ET39</strain>
    </source>
</reference>
<dbReference type="InterPro" id="IPR008969">
    <property type="entry name" value="CarboxyPept-like_regulatory"/>
</dbReference>
<dbReference type="InterPro" id="IPR022038">
    <property type="entry name" value="Ig-like_bact"/>
</dbReference>
<protein>
    <submittedName>
        <fullName evidence="3">Carboxypeptidase-like regulatory domain-containing protein</fullName>
    </submittedName>
</protein>
<accession>A0ABT7UBN1</accession>
<keyword evidence="1" id="KW-0472">Membrane</keyword>
<dbReference type="Pfam" id="PF12245">
    <property type="entry name" value="Big_3_2"/>
    <property type="match status" value="1"/>
</dbReference>
<proteinExistence type="predicted"/>
<dbReference type="RefSeq" id="WP_289607502.1">
    <property type="nucleotide sequence ID" value="NZ_JAUDCG010000017.1"/>
</dbReference>
<dbReference type="EMBL" id="JAUDCG010000017">
    <property type="protein sequence ID" value="MDM8157038.1"/>
    <property type="molecule type" value="Genomic_DNA"/>
</dbReference>
<evidence type="ECO:0000259" key="2">
    <source>
        <dbReference type="Pfam" id="PF12245"/>
    </source>
</evidence>
<evidence type="ECO:0000313" key="3">
    <source>
        <dbReference type="EMBL" id="MDM8157038.1"/>
    </source>
</evidence>
<feature type="transmembrane region" description="Helical" evidence="1">
    <location>
        <begin position="1932"/>
        <end position="1952"/>
    </location>
</feature>
<organism evidence="3 4">
    <name type="scientific">Amedibacillus dolichus</name>
    <dbReference type="NCBI Taxonomy" id="31971"/>
    <lineage>
        <taxon>Bacteria</taxon>
        <taxon>Bacillati</taxon>
        <taxon>Bacillota</taxon>
        <taxon>Erysipelotrichia</taxon>
        <taxon>Erysipelotrichales</taxon>
        <taxon>Erysipelotrichaceae</taxon>
        <taxon>Amedibacillus</taxon>
    </lineage>
</organism>
<keyword evidence="1" id="KW-0812">Transmembrane</keyword>
<comment type="caution">
    <text evidence="3">The sequence shown here is derived from an EMBL/GenBank/DDBJ whole genome shotgun (WGS) entry which is preliminary data.</text>
</comment>
<keyword evidence="1" id="KW-1133">Transmembrane helix</keyword>
<dbReference type="SUPFAM" id="SSF49464">
    <property type="entry name" value="Carboxypeptidase regulatory domain-like"/>
    <property type="match status" value="1"/>
</dbReference>
<feature type="domain" description="Ig-like" evidence="2">
    <location>
        <begin position="1057"/>
        <end position="1134"/>
    </location>
</feature>
<gene>
    <name evidence="3" type="ORF">QUV96_05230</name>
</gene>
<dbReference type="InterPro" id="IPR013783">
    <property type="entry name" value="Ig-like_fold"/>
</dbReference>
<reference evidence="4" key="2">
    <citation type="submission" date="2023-06" db="EMBL/GenBank/DDBJ databases">
        <title>Identification and characterization of horizontal gene transfer across gut microbiota members of farm animals based on homology search.</title>
        <authorList>
            <person name="Zeman M."/>
            <person name="Kubasova T."/>
            <person name="Jahodarova E."/>
            <person name="Nykrynova M."/>
            <person name="Rychlik I."/>
        </authorList>
    </citation>
    <scope>NUCLEOTIDE SEQUENCE [LARGE SCALE GENOMIC DNA]</scope>
    <source>
        <strain evidence="4">ET39</strain>
    </source>
</reference>
<dbReference type="Gene3D" id="2.60.40.1120">
    <property type="entry name" value="Carboxypeptidase-like, regulatory domain"/>
    <property type="match status" value="1"/>
</dbReference>